<dbReference type="EMBL" id="JARKNE010000011">
    <property type="protein sequence ID" value="KAK5784746.1"/>
    <property type="molecule type" value="Genomic_DNA"/>
</dbReference>
<dbReference type="Proteomes" id="UP001358586">
    <property type="component" value="Chromosome 11"/>
</dbReference>
<reference evidence="2 3" key="1">
    <citation type="submission" date="2023-03" db="EMBL/GenBank/DDBJ databases">
        <title>WGS of Gossypium arboreum.</title>
        <authorList>
            <person name="Yu D."/>
        </authorList>
    </citation>
    <scope>NUCLEOTIDE SEQUENCE [LARGE SCALE GENOMIC DNA]</scope>
    <source>
        <tissue evidence="2">Leaf</tissue>
    </source>
</reference>
<proteinExistence type="predicted"/>
<organism evidence="2 3">
    <name type="scientific">Gossypium arboreum</name>
    <name type="common">Tree cotton</name>
    <name type="synonym">Gossypium nanking</name>
    <dbReference type="NCBI Taxonomy" id="29729"/>
    <lineage>
        <taxon>Eukaryota</taxon>
        <taxon>Viridiplantae</taxon>
        <taxon>Streptophyta</taxon>
        <taxon>Embryophyta</taxon>
        <taxon>Tracheophyta</taxon>
        <taxon>Spermatophyta</taxon>
        <taxon>Magnoliopsida</taxon>
        <taxon>eudicotyledons</taxon>
        <taxon>Gunneridae</taxon>
        <taxon>Pentapetalae</taxon>
        <taxon>rosids</taxon>
        <taxon>malvids</taxon>
        <taxon>Malvales</taxon>
        <taxon>Malvaceae</taxon>
        <taxon>Malvoideae</taxon>
        <taxon>Gossypium</taxon>
    </lineage>
</organism>
<gene>
    <name evidence="2" type="ORF">PVK06_039275</name>
</gene>
<sequence>MFNGNYRWPKNQLGQIPELLQHRAREQASVDDSIESDNAEVEEEVLYEIVERKYVKVDVQQKIEVRELIEVLGVKEKISNSSEVSVEEPPNFLDVLEETP</sequence>
<evidence type="ECO:0000313" key="3">
    <source>
        <dbReference type="Proteomes" id="UP001358586"/>
    </source>
</evidence>
<accession>A0ABR0N2N5</accession>
<keyword evidence="3" id="KW-1185">Reference proteome</keyword>
<feature type="compositionally biased region" description="Low complexity" evidence="1">
    <location>
        <begin position="80"/>
        <end position="91"/>
    </location>
</feature>
<feature type="region of interest" description="Disordered" evidence="1">
    <location>
        <begin position="80"/>
        <end position="100"/>
    </location>
</feature>
<name>A0ABR0N2N5_GOSAR</name>
<comment type="caution">
    <text evidence="2">The sequence shown here is derived from an EMBL/GenBank/DDBJ whole genome shotgun (WGS) entry which is preliminary data.</text>
</comment>
<evidence type="ECO:0000313" key="2">
    <source>
        <dbReference type="EMBL" id="KAK5784746.1"/>
    </source>
</evidence>
<protein>
    <submittedName>
        <fullName evidence="2">Uncharacterized protein</fullName>
    </submittedName>
</protein>
<evidence type="ECO:0000256" key="1">
    <source>
        <dbReference type="SAM" id="MobiDB-lite"/>
    </source>
</evidence>